<comment type="caution">
    <text evidence="9">The sequence shown here is derived from an EMBL/GenBank/DDBJ whole genome shotgun (WGS) entry which is preliminary data.</text>
</comment>
<sequence length="421" mass="45966">MEEEKRKVREYILRHQSKGVRYLQRVVQEGSIRGQESSAQAIIIEKCRELGMTMDIWEIGGESLTNHPVFCSDRNDFKGNPNAVGILKGAGGGRSLILNGHIDVVPVGDLNSWEHDPFSGHVESGKLYGRGSTDMKGGTISLLLALEAIINSGITLKGDVIFQSVIEEESGGAGTLAAVLRGYKADGAIIPEPTNMKFFPKQQGSMWFRIKVKGKQAHGGTRYEGVSAIEKAEILLQEIRNLENKRNSRITDSLFSSIPIPIPINIGKFSSGSWPSSVPDIAIIEGRMGVAPDETMEHAKQELEQALQETSNGDSWLKENPPIVEWFGASWLPGDLEIHHDLVRVLSESFTEVKSISPIIEASPWATDGGILNKVGGVPVVVFGPGVTKMAHDANEYIELKDVFEAAEIIAIAIMKWCGTE</sequence>
<dbReference type="NCBIfam" id="TIGR01910">
    <property type="entry name" value="DapE-ArgE"/>
    <property type="match status" value="1"/>
</dbReference>
<name>A0ABS7K346_9BACI</name>
<dbReference type="InterPro" id="IPR036264">
    <property type="entry name" value="Bact_exopeptidase_dim_dom"/>
</dbReference>
<keyword evidence="4" id="KW-0479">Metal-binding</keyword>
<feature type="domain" description="Peptidase M20 dimerisation" evidence="8">
    <location>
        <begin position="202"/>
        <end position="311"/>
    </location>
</feature>
<dbReference type="Pfam" id="PF07687">
    <property type="entry name" value="M20_dimer"/>
    <property type="match status" value="1"/>
</dbReference>
<evidence type="ECO:0000256" key="2">
    <source>
        <dbReference type="ARBA" id="ARBA00001947"/>
    </source>
</evidence>
<evidence type="ECO:0000256" key="5">
    <source>
        <dbReference type="ARBA" id="ARBA00022801"/>
    </source>
</evidence>
<dbReference type="Gene3D" id="3.30.70.360">
    <property type="match status" value="1"/>
</dbReference>
<dbReference type="InterPro" id="IPR010182">
    <property type="entry name" value="ArgE/DapE"/>
</dbReference>
<evidence type="ECO:0000256" key="7">
    <source>
        <dbReference type="ARBA" id="ARBA00023285"/>
    </source>
</evidence>
<evidence type="ECO:0000256" key="6">
    <source>
        <dbReference type="ARBA" id="ARBA00022833"/>
    </source>
</evidence>
<comment type="cofactor">
    <cofactor evidence="1">
        <name>Co(2+)</name>
        <dbReference type="ChEBI" id="CHEBI:48828"/>
    </cofactor>
</comment>
<keyword evidence="10" id="KW-1185">Reference proteome</keyword>
<dbReference type="InterPro" id="IPR050072">
    <property type="entry name" value="Peptidase_M20A"/>
</dbReference>
<dbReference type="InterPro" id="IPR011650">
    <property type="entry name" value="Peptidase_M20_dimer"/>
</dbReference>
<evidence type="ECO:0000256" key="4">
    <source>
        <dbReference type="ARBA" id="ARBA00022723"/>
    </source>
</evidence>
<protein>
    <submittedName>
        <fullName evidence="9">Peptidase</fullName>
    </submittedName>
</protein>
<dbReference type="PANTHER" id="PTHR43808:SF25">
    <property type="entry name" value="PEPTIDASE M20 DIMERISATION DOMAIN-CONTAINING PROTEIN"/>
    <property type="match status" value="1"/>
</dbReference>
<keyword evidence="7" id="KW-0170">Cobalt</keyword>
<dbReference type="Pfam" id="PF01546">
    <property type="entry name" value="Peptidase_M20"/>
    <property type="match status" value="1"/>
</dbReference>
<organism evidence="9 10">
    <name type="scientific">Mesobacillus maritimus</name>
    <dbReference type="NCBI Taxonomy" id="1643336"/>
    <lineage>
        <taxon>Bacteria</taxon>
        <taxon>Bacillati</taxon>
        <taxon>Bacillota</taxon>
        <taxon>Bacilli</taxon>
        <taxon>Bacillales</taxon>
        <taxon>Bacillaceae</taxon>
        <taxon>Mesobacillus</taxon>
    </lineage>
</organism>
<evidence type="ECO:0000256" key="1">
    <source>
        <dbReference type="ARBA" id="ARBA00001941"/>
    </source>
</evidence>
<dbReference type="PANTHER" id="PTHR43808">
    <property type="entry name" value="ACETYLORNITHINE DEACETYLASE"/>
    <property type="match status" value="1"/>
</dbReference>
<comment type="cofactor">
    <cofactor evidence="2">
        <name>Zn(2+)</name>
        <dbReference type="ChEBI" id="CHEBI:29105"/>
    </cofactor>
</comment>
<keyword evidence="6" id="KW-0862">Zinc</keyword>
<evidence type="ECO:0000313" key="9">
    <source>
        <dbReference type="EMBL" id="MBY0096655.1"/>
    </source>
</evidence>
<evidence type="ECO:0000259" key="8">
    <source>
        <dbReference type="Pfam" id="PF07687"/>
    </source>
</evidence>
<evidence type="ECO:0000313" key="10">
    <source>
        <dbReference type="Proteomes" id="UP000769780"/>
    </source>
</evidence>
<dbReference type="InterPro" id="IPR002933">
    <property type="entry name" value="Peptidase_M20"/>
</dbReference>
<evidence type="ECO:0000256" key="3">
    <source>
        <dbReference type="ARBA" id="ARBA00006247"/>
    </source>
</evidence>
<gene>
    <name evidence="9" type="ORF">H0185_07525</name>
</gene>
<keyword evidence="5" id="KW-0378">Hydrolase</keyword>
<dbReference type="SUPFAM" id="SSF55031">
    <property type="entry name" value="Bacterial exopeptidase dimerisation domain"/>
    <property type="match status" value="1"/>
</dbReference>
<accession>A0ABS7K346</accession>
<dbReference type="SUPFAM" id="SSF53187">
    <property type="entry name" value="Zn-dependent exopeptidases"/>
    <property type="match status" value="1"/>
</dbReference>
<dbReference type="EMBL" id="JACWFH010000008">
    <property type="protein sequence ID" value="MBY0096655.1"/>
    <property type="molecule type" value="Genomic_DNA"/>
</dbReference>
<comment type="similarity">
    <text evidence="3">Belongs to the peptidase M20A family.</text>
</comment>
<proteinExistence type="inferred from homology"/>
<reference evidence="9 10" key="1">
    <citation type="submission" date="2020-07" db="EMBL/GenBank/DDBJ databases">
        <title>Fungal Genomes of the International Space Station.</title>
        <authorList>
            <person name="Seuylemezian A."/>
            <person name="Singh N.K."/>
            <person name="Wood J."/>
            <person name="Venkateswaran K."/>
        </authorList>
    </citation>
    <scope>NUCLEOTIDE SEQUENCE [LARGE SCALE GENOMIC DNA]</scope>
    <source>
        <strain evidence="9 10">PL-B2</strain>
    </source>
</reference>
<dbReference type="Proteomes" id="UP000769780">
    <property type="component" value="Unassembled WGS sequence"/>
</dbReference>
<dbReference type="Gene3D" id="3.40.630.10">
    <property type="entry name" value="Zn peptidases"/>
    <property type="match status" value="1"/>
</dbReference>
<dbReference type="NCBIfam" id="NF005373">
    <property type="entry name" value="PRK06915.1"/>
    <property type="match status" value="1"/>
</dbReference>
<dbReference type="RefSeq" id="WP_221872692.1">
    <property type="nucleotide sequence ID" value="NZ_JACWFH010000008.1"/>
</dbReference>